<organism evidence="2 3">
    <name type="scientific">Pukyongia salina</name>
    <dbReference type="NCBI Taxonomy" id="2094025"/>
    <lineage>
        <taxon>Bacteria</taxon>
        <taxon>Pseudomonadati</taxon>
        <taxon>Bacteroidota</taxon>
        <taxon>Flavobacteriia</taxon>
        <taxon>Flavobacteriales</taxon>
        <taxon>Flavobacteriaceae</taxon>
        <taxon>Pukyongia</taxon>
    </lineage>
</organism>
<reference evidence="2 3" key="1">
    <citation type="submission" date="2018-02" db="EMBL/GenBank/DDBJ databases">
        <title>Genomic analysis of the strain RR4-38 isolated from a seawater recirculating aquaculture system.</title>
        <authorList>
            <person name="Kim Y.-S."/>
            <person name="Jang Y.H."/>
            <person name="Kim K.-H."/>
        </authorList>
    </citation>
    <scope>NUCLEOTIDE SEQUENCE [LARGE SCALE GENOMIC DNA]</scope>
    <source>
        <strain evidence="2 3">RR4-38</strain>
    </source>
</reference>
<evidence type="ECO:0000313" key="2">
    <source>
        <dbReference type="EMBL" id="AVI50317.1"/>
    </source>
</evidence>
<evidence type="ECO:0008006" key="4">
    <source>
        <dbReference type="Google" id="ProtNLM"/>
    </source>
</evidence>
<sequence>MNLRSIIIPFLFFSLFSVNAQVGIGTTSPDTSSAVDISSSDKGMLTPRLTTAQRTAIVNPAEGLLVYDTDADAFYYYDTTSSSWITIGSGKTRDNYVLVKSEADLPAPAAGKITLDTDVLYEINGLVTLSNPIELNGAYLIGLDTNEDILASAGGTIFTGSTGGSLRNLTLTAPGGTVFNLNNISGTENLVIQSMIIANSGSIGSIQGFNLVFMNIIQFSGNAAGITYSNITDLLLNNLGWLPDNGGVYETFTGTFALIEKVSGFSNVVGATAAMDVTGITSITDDAVLASVVFSGGGTYVIGSSPYTGFNFTNNWTVNCPGIPEETDKVATGYIYFSAENNVTTNVISDNVPVKMQGTTTAGQFFRMDDDGGTNNRIKYTGLKPRNFTVSCSATVERSSNGSRNVYSLIIYKNGSMIPSIVSEQTFENGVSKSNFNLLGVLSMANNDYIEVYVSTDNRNIDPTVKRFNLVLY</sequence>
<gene>
    <name evidence="2" type="ORF">C5O00_03705</name>
</gene>
<dbReference type="EMBL" id="CP027062">
    <property type="protein sequence ID" value="AVI50317.1"/>
    <property type="molecule type" value="Genomic_DNA"/>
</dbReference>
<protein>
    <recommendedName>
        <fullName evidence="4">Cell wall anchor protein</fullName>
    </recommendedName>
</protein>
<name>A0A2S0HUG1_9FLAO</name>
<dbReference type="AlphaFoldDB" id="A0A2S0HUG1"/>
<proteinExistence type="predicted"/>
<accession>A0A2S0HUG1</accession>
<keyword evidence="1" id="KW-0732">Signal</keyword>
<evidence type="ECO:0000313" key="3">
    <source>
        <dbReference type="Proteomes" id="UP000238442"/>
    </source>
</evidence>
<evidence type="ECO:0000256" key="1">
    <source>
        <dbReference type="SAM" id="SignalP"/>
    </source>
</evidence>
<keyword evidence="3" id="KW-1185">Reference proteome</keyword>
<dbReference type="OrthoDB" id="581140at2"/>
<dbReference type="RefSeq" id="WP_105215056.1">
    <property type="nucleotide sequence ID" value="NZ_CP027062.1"/>
</dbReference>
<dbReference type="KEGG" id="aue:C5O00_03705"/>
<feature type="signal peptide" evidence="1">
    <location>
        <begin position="1"/>
        <end position="20"/>
    </location>
</feature>
<dbReference type="Proteomes" id="UP000238442">
    <property type="component" value="Chromosome"/>
</dbReference>
<feature type="chain" id="PRO_5015566026" description="Cell wall anchor protein" evidence="1">
    <location>
        <begin position="21"/>
        <end position="473"/>
    </location>
</feature>